<protein>
    <recommendedName>
        <fullName evidence="3">Polysaccharide deacetylase</fullName>
    </recommendedName>
</protein>
<name>C2FYG0_SPHSI</name>
<dbReference type="CDD" id="cd10963">
    <property type="entry name" value="CE4_RC0012_like"/>
    <property type="match status" value="1"/>
</dbReference>
<dbReference type="AlphaFoldDB" id="C2FYG0"/>
<sequence length="323" mass="36596">MKSIKSWLVCLILLFLSQKGEGQTFDNIRNYKVDWSLLEKKDSQLIGLRSFTADSKTYFLAVDPVTLQTCVILSDRYKRTRSTYADICSRFNKTVYIRGFDLVRRTEQNLQNAGLDLRMPQEQGINLTIDLCPSHKPFDRVIFQSLFSAFKGKSGRLPVAISVSGKWILKHQEDLNWLKNLDKDGALQITWVNHSYSHVYNNQPLTSNFLLSKGTNMDVEVLENEKLMLRNGILPSVFFRCPGLVSDKAVIDKLLSYGLIAVGSDAWLAKGQHPGDGSIVLIHGNGNEELGVKDFIKLLQQENTAIRSGHWTLYNLSEGLEHD</sequence>
<dbReference type="GO" id="GO:0005975">
    <property type="term" value="P:carbohydrate metabolic process"/>
    <property type="evidence" value="ECO:0007669"/>
    <property type="project" value="InterPro"/>
</dbReference>
<dbReference type="Proteomes" id="UP000006241">
    <property type="component" value="Unassembled WGS sequence"/>
</dbReference>
<evidence type="ECO:0008006" key="3">
    <source>
        <dbReference type="Google" id="ProtNLM"/>
    </source>
</evidence>
<proteinExistence type="predicted"/>
<organism evidence="1 2">
    <name type="scientific">Sphingobacterium spiritivorum ATCC 33300</name>
    <dbReference type="NCBI Taxonomy" id="525372"/>
    <lineage>
        <taxon>Bacteria</taxon>
        <taxon>Pseudomonadati</taxon>
        <taxon>Bacteroidota</taxon>
        <taxon>Sphingobacteriia</taxon>
        <taxon>Sphingobacteriales</taxon>
        <taxon>Sphingobacteriaceae</taxon>
        <taxon>Sphingobacterium</taxon>
    </lineage>
</organism>
<evidence type="ECO:0000313" key="2">
    <source>
        <dbReference type="Proteomes" id="UP000006241"/>
    </source>
</evidence>
<dbReference type="HOGENOM" id="CLU_078784_0_0_10"/>
<dbReference type="SUPFAM" id="SSF88713">
    <property type="entry name" value="Glycoside hydrolase/deacetylase"/>
    <property type="match status" value="1"/>
</dbReference>
<accession>C2FYG0</accession>
<dbReference type="InterPro" id="IPR011330">
    <property type="entry name" value="Glyco_hydro/deAcase_b/a-brl"/>
</dbReference>
<evidence type="ECO:0000313" key="1">
    <source>
        <dbReference type="EMBL" id="EEI92042.1"/>
    </source>
</evidence>
<dbReference type="EMBL" id="ACHB01000053">
    <property type="protein sequence ID" value="EEI92042.1"/>
    <property type="molecule type" value="Genomic_DNA"/>
</dbReference>
<gene>
    <name evidence="1" type="ORF">HMPREF0765_2366</name>
</gene>
<comment type="caution">
    <text evidence="1">The sequence shown here is derived from an EMBL/GenBank/DDBJ whole genome shotgun (WGS) entry which is preliminary data.</text>
</comment>
<reference evidence="1 2" key="1">
    <citation type="submission" date="2009-01" db="EMBL/GenBank/DDBJ databases">
        <authorList>
            <person name="Qin X."/>
            <person name="Bachman B."/>
            <person name="Battles P."/>
            <person name="Bell A."/>
            <person name="Bess C."/>
            <person name="Bickham C."/>
            <person name="Chaboub L."/>
            <person name="Chen D."/>
            <person name="Coyle M."/>
            <person name="Deiros D.R."/>
            <person name="Dinh H."/>
            <person name="Forbes L."/>
            <person name="Fowler G."/>
            <person name="Francisco L."/>
            <person name="Fu Q."/>
            <person name="Gubbala S."/>
            <person name="Hale W."/>
            <person name="Han Y."/>
            <person name="Hemphill L."/>
            <person name="Highlander S.K."/>
            <person name="Hirani K."/>
            <person name="Hogues M."/>
            <person name="Jackson L."/>
            <person name="Jakkamsetti A."/>
            <person name="Javaid M."/>
            <person name="Jiang H."/>
            <person name="Korchina V."/>
            <person name="Kovar C."/>
            <person name="Lara F."/>
            <person name="Lee S."/>
            <person name="Mata R."/>
            <person name="Mathew T."/>
            <person name="Moen C."/>
            <person name="Morales K."/>
            <person name="Munidasa M."/>
            <person name="Nazareth L."/>
            <person name="Ngo R."/>
            <person name="Nguyen L."/>
            <person name="Okwuonu G."/>
            <person name="Ongeri F."/>
            <person name="Patil S."/>
            <person name="Petrosino J."/>
            <person name="Pham C."/>
            <person name="Pham P."/>
            <person name="Pu L.-L."/>
            <person name="Puazo M."/>
            <person name="Raj R."/>
            <person name="Reid J."/>
            <person name="Rouhana J."/>
            <person name="Saada N."/>
            <person name="Shang Y."/>
            <person name="Simmons D."/>
            <person name="Thornton R."/>
            <person name="Warren J."/>
            <person name="Weissenberger G."/>
            <person name="Zhang J."/>
            <person name="Zhang L."/>
            <person name="Zhou C."/>
            <person name="Zhu D."/>
            <person name="Muzny D."/>
            <person name="Worley K."/>
            <person name="Gibbs R."/>
        </authorList>
    </citation>
    <scope>NUCLEOTIDE SEQUENCE [LARGE SCALE GENOMIC DNA]</scope>
    <source>
        <strain evidence="1 2">ATCC 33300</strain>
    </source>
</reference>
<dbReference type="Gene3D" id="3.20.20.370">
    <property type="entry name" value="Glycoside hydrolase/deacetylase"/>
    <property type="match status" value="1"/>
</dbReference>
<dbReference type="RefSeq" id="WP_003010758.1">
    <property type="nucleotide sequence ID" value="NZ_GG668633.1"/>
</dbReference>